<dbReference type="EMBL" id="PUEV01000062">
    <property type="protein sequence ID" value="PQM51630.1"/>
    <property type="molecule type" value="Genomic_DNA"/>
</dbReference>
<evidence type="ECO:0000256" key="8">
    <source>
        <dbReference type="ARBA" id="ARBA00060590"/>
    </source>
</evidence>
<dbReference type="CDD" id="cd00854">
    <property type="entry name" value="NagA"/>
    <property type="match status" value="1"/>
</dbReference>
<dbReference type="PANTHER" id="PTHR11113">
    <property type="entry name" value="N-ACETYLGLUCOSAMINE-6-PHOSPHATE DEACETYLASE"/>
    <property type="match status" value="1"/>
</dbReference>
<evidence type="ECO:0000256" key="4">
    <source>
        <dbReference type="ARBA" id="ARBA00022723"/>
    </source>
</evidence>
<proteinExistence type="inferred from homology"/>
<comment type="cofactor">
    <cofactor evidence="12">
        <name>a divalent metal cation</name>
        <dbReference type="ChEBI" id="CHEBI:60240"/>
    </cofactor>
    <text evidence="12">Binds 1 divalent metal cation per subunit.</text>
</comment>
<keyword evidence="15" id="KW-1185">Reference proteome</keyword>
<dbReference type="Gene3D" id="2.30.40.10">
    <property type="entry name" value="Urease, subunit C, domain 1"/>
    <property type="match status" value="1"/>
</dbReference>
<dbReference type="Pfam" id="PF01979">
    <property type="entry name" value="Amidohydro_1"/>
    <property type="match status" value="1"/>
</dbReference>
<protein>
    <recommendedName>
        <fullName evidence="3">N-acetylglucosamine-6-phosphate deacetylase</fullName>
        <ecNumber evidence="2">3.5.1.25</ecNumber>
    </recommendedName>
</protein>
<evidence type="ECO:0000313" key="15">
    <source>
        <dbReference type="Proteomes" id="UP000237911"/>
    </source>
</evidence>
<evidence type="ECO:0000256" key="2">
    <source>
        <dbReference type="ARBA" id="ARBA00011899"/>
    </source>
</evidence>
<dbReference type="Proteomes" id="UP000237911">
    <property type="component" value="Unassembled WGS sequence"/>
</dbReference>
<evidence type="ECO:0000256" key="9">
    <source>
        <dbReference type="PIRNR" id="PIRNR038994"/>
    </source>
</evidence>
<feature type="binding site" evidence="11">
    <location>
        <begin position="298"/>
        <end position="300"/>
    </location>
    <ligand>
        <name>substrate</name>
    </ligand>
</feature>
<comment type="caution">
    <text evidence="14">The sequence shown here is derived from an EMBL/GenBank/DDBJ whole genome shotgun (WGS) entry which is preliminary data.</text>
</comment>
<evidence type="ECO:0000256" key="10">
    <source>
        <dbReference type="PIRSR" id="PIRSR038994-1"/>
    </source>
</evidence>
<keyword evidence="6 9" id="KW-0119">Carbohydrate metabolism</keyword>
<dbReference type="InterPro" id="IPR032466">
    <property type="entry name" value="Metal_Hydrolase"/>
</dbReference>
<feature type="domain" description="Amidohydrolase-related" evidence="13">
    <location>
        <begin position="48"/>
        <end position="371"/>
    </location>
</feature>
<feature type="binding site" evidence="12">
    <location>
        <position position="206"/>
    </location>
    <ligand>
        <name>Zn(2+)</name>
        <dbReference type="ChEBI" id="CHEBI:29105"/>
    </ligand>
</feature>
<feature type="binding site" evidence="11">
    <location>
        <position position="217"/>
    </location>
    <ligand>
        <name>substrate</name>
    </ligand>
</feature>
<dbReference type="InterPro" id="IPR003764">
    <property type="entry name" value="GlcNAc_6-P_deAcase"/>
</dbReference>
<dbReference type="PANTHER" id="PTHR11113:SF14">
    <property type="entry name" value="N-ACETYLGLUCOSAMINE-6-PHOSPHATE DEACETYLASE"/>
    <property type="match status" value="1"/>
</dbReference>
<accession>A0A9X7ILW3</accession>
<evidence type="ECO:0000256" key="11">
    <source>
        <dbReference type="PIRSR" id="PIRSR038994-2"/>
    </source>
</evidence>
<dbReference type="InterPro" id="IPR011059">
    <property type="entry name" value="Metal-dep_hydrolase_composite"/>
</dbReference>
<dbReference type="GO" id="GO:0046872">
    <property type="term" value="F:metal ion binding"/>
    <property type="evidence" value="ECO:0007669"/>
    <property type="project" value="UniProtKB-KW"/>
</dbReference>
<organism evidence="14 15">
    <name type="scientific">Mycolicibacter virginiensis</name>
    <dbReference type="NCBI Taxonomy" id="1795032"/>
    <lineage>
        <taxon>Bacteria</taxon>
        <taxon>Bacillati</taxon>
        <taxon>Actinomycetota</taxon>
        <taxon>Actinomycetes</taxon>
        <taxon>Mycobacteriales</taxon>
        <taxon>Mycobacteriaceae</taxon>
        <taxon>Mycolicibacter</taxon>
    </lineage>
</organism>
<dbReference type="NCBIfam" id="TIGR00221">
    <property type="entry name" value="nagA"/>
    <property type="match status" value="1"/>
</dbReference>
<feature type="binding site" evidence="12">
    <location>
        <position position="119"/>
    </location>
    <ligand>
        <name>Zn(2+)</name>
        <dbReference type="ChEBI" id="CHEBI:29105"/>
    </ligand>
</feature>
<dbReference type="GO" id="GO:0006046">
    <property type="term" value="P:N-acetylglucosamine catabolic process"/>
    <property type="evidence" value="ECO:0007669"/>
    <property type="project" value="TreeGrafter"/>
</dbReference>
<dbReference type="SUPFAM" id="SSF51338">
    <property type="entry name" value="Composite domain of metallo-dependent hydrolases"/>
    <property type="match status" value="1"/>
</dbReference>
<dbReference type="AlphaFoldDB" id="A0A9X7ILW3"/>
<sequence>MTVIAAGAVVLDGQVHRPGWVSVAQGRIADCGAGPPPTRPDTDFGDCVLVPGFVDMHSHGGAGVSYADDPDRAAALHASHGTTGGLASLVTASPETLLAQVHTLAAATRRGVVDGIHLEGPWLSRLHCGAHDSGQLRAPADAEVDALLVAGAGTIRMVTLAPELPGSIATIRRLVDAGIVVAVGHTDASYELTQQAVDAGARVGTHLFNAMRALHHREPGPVPALLSDPRVTVELIADGVHLHPGVIRHVVAAAGPDRVALVTDAMAAAGVGDGAFRLGGLDVDVADGVARLRGTATIAGSTATMDRLFATAVRLLGADDAALVDAVRMTSSTPAHILGLHRGGILAVGRDADLVVLDRDWRVSRVMRRGAWLG</sequence>
<name>A0A9X7ILW3_9MYCO</name>
<dbReference type="GO" id="GO:0008448">
    <property type="term" value="F:N-acetylglucosamine-6-phosphate deacetylase activity"/>
    <property type="evidence" value="ECO:0007669"/>
    <property type="project" value="UniProtKB-EC"/>
</dbReference>
<evidence type="ECO:0000256" key="6">
    <source>
        <dbReference type="ARBA" id="ARBA00023277"/>
    </source>
</evidence>
<comment type="catalytic activity">
    <reaction evidence="7">
        <text>N-acetyl-D-glucosamine 6-phosphate + H2O = D-glucosamine 6-phosphate + acetate</text>
        <dbReference type="Rhea" id="RHEA:22936"/>
        <dbReference type="ChEBI" id="CHEBI:15377"/>
        <dbReference type="ChEBI" id="CHEBI:30089"/>
        <dbReference type="ChEBI" id="CHEBI:57513"/>
        <dbReference type="ChEBI" id="CHEBI:58725"/>
        <dbReference type="EC" id="3.5.1.25"/>
    </reaction>
</comment>
<evidence type="ECO:0000256" key="1">
    <source>
        <dbReference type="ARBA" id="ARBA00010716"/>
    </source>
</evidence>
<reference evidence="14 15" key="1">
    <citation type="submission" date="2018-02" db="EMBL/GenBank/DDBJ databases">
        <title>Draft genome sequence of Mycobacterium virginiense isolated from mud of a swine farm in Japan.</title>
        <authorList>
            <person name="Ohya K."/>
        </authorList>
    </citation>
    <scope>NUCLEOTIDE SEQUENCE [LARGE SCALE GENOMIC DNA]</scope>
    <source>
        <strain evidence="14 15">GF75</strain>
    </source>
</reference>
<dbReference type="RefSeq" id="WP_105295313.1">
    <property type="nucleotide sequence ID" value="NZ_PUEV01000062.1"/>
</dbReference>
<feature type="binding site" evidence="11">
    <location>
        <position position="130"/>
    </location>
    <ligand>
        <name>substrate</name>
    </ligand>
</feature>
<comment type="pathway">
    <text evidence="8">Amino-sugar metabolism; N-acetylneuraminate degradation; D-fructose 6-phosphate from N-acetylneuraminate: step 4/5.</text>
</comment>
<evidence type="ECO:0000256" key="12">
    <source>
        <dbReference type="PIRSR" id="PIRSR038994-3"/>
    </source>
</evidence>
<feature type="binding site" evidence="12">
    <location>
        <position position="185"/>
    </location>
    <ligand>
        <name>Zn(2+)</name>
        <dbReference type="ChEBI" id="CHEBI:29105"/>
    </ligand>
</feature>
<evidence type="ECO:0000256" key="5">
    <source>
        <dbReference type="ARBA" id="ARBA00022801"/>
    </source>
</evidence>
<dbReference type="SUPFAM" id="SSF51556">
    <property type="entry name" value="Metallo-dependent hydrolases"/>
    <property type="match status" value="1"/>
</dbReference>
<evidence type="ECO:0000256" key="7">
    <source>
        <dbReference type="ARBA" id="ARBA00047647"/>
    </source>
</evidence>
<dbReference type="FunFam" id="3.20.20.140:FF:000004">
    <property type="entry name" value="N-acetylglucosamine-6-phosphate deacetylase"/>
    <property type="match status" value="1"/>
</dbReference>
<comment type="similarity">
    <text evidence="1 9">Belongs to the metallo-dependent hydrolases superfamily. NagA family.</text>
</comment>
<evidence type="ECO:0000259" key="13">
    <source>
        <dbReference type="Pfam" id="PF01979"/>
    </source>
</evidence>
<evidence type="ECO:0000313" key="14">
    <source>
        <dbReference type="EMBL" id="PQM51630.1"/>
    </source>
</evidence>
<dbReference type="Gene3D" id="3.20.20.140">
    <property type="entry name" value="Metal-dependent hydrolases"/>
    <property type="match status" value="1"/>
</dbReference>
<dbReference type="PIRSF" id="PIRSF038994">
    <property type="entry name" value="NagA"/>
    <property type="match status" value="1"/>
</dbReference>
<dbReference type="InterPro" id="IPR006680">
    <property type="entry name" value="Amidohydro-rel"/>
</dbReference>
<dbReference type="EC" id="3.5.1.25" evidence="2"/>
<keyword evidence="5 9" id="KW-0378">Hydrolase</keyword>
<feature type="binding site" evidence="11">
    <location>
        <begin position="209"/>
        <end position="210"/>
    </location>
    <ligand>
        <name>substrate</name>
    </ligand>
</feature>
<gene>
    <name evidence="14" type="primary">nagA</name>
    <name evidence="14" type="ORF">C5U48_14065</name>
</gene>
<feature type="active site" description="Proton donor/acceptor" evidence="10">
    <location>
        <position position="264"/>
    </location>
</feature>
<evidence type="ECO:0000256" key="3">
    <source>
        <dbReference type="ARBA" id="ARBA00018029"/>
    </source>
</evidence>
<keyword evidence="4 12" id="KW-0479">Metal-binding</keyword>
<feature type="binding site" evidence="11">
    <location>
        <position position="241"/>
    </location>
    <ligand>
        <name>substrate</name>
    </ligand>
</feature>